<evidence type="ECO:0000259" key="5">
    <source>
        <dbReference type="PROSITE" id="PS50166"/>
    </source>
</evidence>
<name>A0A067MRG9_BOTB1</name>
<dbReference type="GO" id="GO:0005829">
    <property type="term" value="C:cytosol"/>
    <property type="evidence" value="ECO:0007669"/>
    <property type="project" value="TreeGrafter"/>
</dbReference>
<dbReference type="PROSITE" id="PS50166">
    <property type="entry name" value="IMPORTIN_B_NT"/>
    <property type="match status" value="1"/>
</dbReference>
<protein>
    <recommendedName>
        <fullName evidence="5">Importin N-terminal domain-containing protein</fullName>
    </recommendedName>
</protein>
<dbReference type="InterPro" id="IPR016024">
    <property type="entry name" value="ARM-type_fold"/>
</dbReference>
<keyword evidence="7" id="KW-1185">Reference proteome</keyword>
<evidence type="ECO:0000256" key="4">
    <source>
        <dbReference type="ARBA" id="ARBA00023242"/>
    </source>
</evidence>
<dbReference type="InterPro" id="IPR001494">
    <property type="entry name" value="Importin-beta_N"/>
</dbReference>
<dbReference type="EMBL" id="KL198022">
    <property type="protein sequence ID" value="KDQ18194.1"/>
    <property type="molecule type" value="Genomic_DNA"/>
</dbReference>
<reference evidence="7" key="1">
    <citation type="journal article" date="2014" name="Proc. Natl. Acad. Sci. U.S.A.">
        <title>Extensive sampling of basidiomycete genomes demonstrates inadequacy of the white-rot/brown-rot paradigm for wood decay fungi.</title>
        <authorList>
            <person name="Riley R."/>
            <person name="Salamov A.A."/>
            <person name="Brown D.W."/>
            <person name="Nagy L.G."/>
            <person name="Floudas D."/>
            <person name="Held B.W."/>
            <person name="Levasseur A."/>
            <person name="Lombard V."/>
            <person name="Morin E."/>
            <person name="Otillar R."/>
            <person name="Lindquist E.A."/>
            <person name="Sun H."/>
            <person name="LaButti K.M."/>
            <person name="Schmutz J."/>
            <person name="Jabbour D."/>
            <person name="Luo H."/>
            <person name="Baker S.E."/>
            <person name="Pisabarro A.G."/>
            <person name="Walton J.D."/>
            <person name="Blanchette R.A."/>
            <person name="Henrissat B."/>
            <person name="Martin F."/>
            <person name="Cullen D."/>
            <person name="Hibbett D.S."/>
            <person name="Grigoriev I.V."/>
        </authorList>
    </citation>
    <scope>NUCLEOTIDE SEQUENCE [LARGE SCALE GENOMIC DNA]</scope>
    <source>
        <strain evidence="7">FD-172 SS1</strain>
    </source>
</reference>
<dbReference type="InterPro" id="IPR011989">
    <property type="entry name" value="ARM-like"/>
</dbReference>
<evidence type="ECO:0000256" key="2">
    <source>
        <dbReference type="ARBA" id="ARBA00022448"/>
    </source>
</evidence>
<dbReference type="GO" id="GO:0005635">
    <property type="term" value="C:nuclear envelope"/>
    <property type="evidence" value="ECO:0007669"/>
    <property type="project" value="TreeGrafter"/>
</dbReference>
<evidence type="ECO:0000313" key="6">
    <source>
        <dbReference type="EMBL" id="KDQ18194.1"/>
    </source>
</evidence>
<dbReference type="OrthoDB" id="431626at2759"/>
<sequence length="1034" mass="113605">MNHQEIAQCLAGSLQSDPNVRMAAELRLSELFSHPETSIALTELVISQDIDVAIRQSAGVALRKYILERWSPFFSQFRGAAPPAELKERVRDLLFSGLTDPQRKIRTTCAFAVSTISHSDWPDQYPNLLTGLITLLSSDYPDAVHGAMQVFTEFVRSDLTEDQLLPVLQQLLPILMAILGSEKHSALTRARSVLVFRQCVESLSMVKEQHPQATLEASDKVIPTWLDAFCVLLETDPTRDLADPNGWDFLAIRIQIFKTLAAVLNLFPRAQKQHIPRLLHLSIQTLNVLLPSFRAYHVVASATPPATESADDSDQAASLPKLGSAVLDFLGAISRTPKGTAIFEASENGNGLEAVIRCVIGWTQMTEEDAENWMLDPNAFVADEDDETEVWSLRAAGFDLISSLLEKPAPVTRALQTVIQSIVQESSQARSAGQQDWWRPLEASLAVLCSDTDALVTYLEKEESEGRPIPFDLESLLSGVVPSVLSIQESPFLQGRGFVFASKFTTFCPGPLSEQYMNAAMDVLESADVAVPVKVSAIKAIRNFCSQISDKWLHPFASRITLSLGPIIGAASEDTLTLVLETLDVVLRIERGSWLTAELASSLTSALLNVWVKNAKDPMLFSVLTDVFTSIASASSPGVYQILASQSLPNIVQAINHAPTTEAWLAGSGIELITSVIQGAPDGGLGDGFFAAFAPSLFQCIATTEDREIMVKSTECLTYVVRKGSDQLLAWSDDQGRSGLDLTLAFVARMLSPQENESGGLFIGDLMIHLFRKAGDSVLPVLPDLLRALVTRITTAKSATFTQSLIIPFAYLINLQRDTVLAMLASITVSDPPKNGLEVLVSAWCENAETFQGFWANRISNLALCQMFLSNNPALRQMTVKGDLIVKPESENVIMTRSRAKKIPHEYTWIPFPVKALKIVLHELRSSATVESVDPTTAGDEESDDDEGWLDEEKVFMGMKKEELGFLSDFIDDDAVSDFDDEDMKDDPITQIDFKAHLVQLLKDCAAQNPDELTRIIDQLNVEETILVKHALSQ</sequence>
<dbReference type="InParanoid" id="A0A067MRG9"/>
<evidence type="ECO:0000313" key="7">
    <source>
        <dbReference type="Proteomes" id="UP000027195"/>
    </source>
</evidence>
<dbReference type="SMART" id="SM00913">
    <property type="entry name" value="IBN_N"/>
    <property type="match status" value="1"/>
</dbReference>
<accession>A0A067MRG9</accession>
<dbReference type="GO" id="GO:0006606">
    <property type="term" value="P:protein import into nucleus"/>
    <property type="evidence" value="ECO:0007669"/>
    <property type="project" value="TreeGrafter"/>
</dbReference>
<dbReference type="Proteomes" id="UP000027195">
    <property type="component" value="Unassembled WGS sequence"/>
</dbReference>
<dbReference type="GO" id="GO:0031267">
    <property type="term" value="F:small GTPase binding"/>
    <property type="evidence" value="ECO:0007669"/>
    <property type="project" value="InterPro"/>
</dbReference>
<dbReference type="SUPFAM" id="SSF48371">
    <property type="entry name" value="ARM repeat"/>
    <property type="match status" value="1"/>
</dbReference>
<keyword evidence="2" id="KW-0813">Transport</keyword>
<dbReference type="HOGENOM" id="CLU_008920_1_1_1"/>
<dbReference type="AlphaFoldDB" id="A0A067MRG9"/>
<dbReference type="Gene3D" id="1.25.10.10">
    <property type="entry name" value="Leucine-rich Repeat Variant"/>
    <property type="match status" value="1"/>
</dbReference>
<dbReference type="Pfam" id="PF03810">
    <property type="entry name" value="IBN_N"/>
    <property type="match status" value="1"/>
</dbReference>
<comment type="subcellular location">
    <subcellularLocation>
        <location evidence="1">Nucleus</location>
    </subcellularLocation>
</comment>
<dbReference type="PANTHER" id="PTHR10997">
    <property type="entry name" value="IMPORTIN-7, 8, 11"/>
    <property type="match status" value="1"/>
</dbReference>
<keyword evidence="3" id="KW-0653">Protein transport</keyword>
<dbReference type="Pfam" id="PF25018">
    <property type="entry name" value="HEAT_IPO9_c"/>
    <property type="match status" value="1"/>
</dbReference>
<keyword evidence="4" id="KW-0539">Nucleus</keyword>
<dbReference type="InterPro" id="IPR056840">
    <property type="entry name" value="HEAT_IPO9_central"/>
</dbReference>
<dbReference type="PANTHER" id="PTHR10997:SF9">
    <property type="entry name" value="IMPORTIN-9"/>
    <property type="match status" value="1"/>
</dbReference>
<feature type="domain" description="Importin N-terminal" evidence="5">
    <location>
        <begin position="24"/>
        <end position="100"/>
    </location>
</feature>
<evidence type="ECO:0000256" key="1">
    <source>
        <dbReference type="ARBA" id="ARBA00004123"/>
    </source>
</evidence>
<gene>
    <name evidence="6" type="ORF">BOTBODRAFT_29535</name>
</gene>
<dbReference type="FunCoup" id="A0A067MRG9">
    <property type="interactions" value="628"/>
</dbReference>
<evidence type="ECO:0000256" key="3">
    <source>
        <dbReference type="ARBA" id="ARBA00022927"/>
    </source>
</evidence>
<dbReference type="STRING" id="930990.A0A067MRG9"/>
<organism evidence="6 7">
    <name type="scientific">Botryobasidium botryosum (strain FD-172 SS1)</name>
    <dbReference type="NCBI Taxonomy" id="930990"/>
    <lineage>
        <taxon>Eukaryota</taxon>
        <taxon>Fungi</taxon>
        <taxon>Dikarya</taxon>
        <taxon>Basidiomycota</taxon>
        <taxon>Agaricomycotina</taxon>
        <taxon>Agaricomycetes</taxon>
        <taxon>Cantharellales</taxon>
        <taxon>Botryobasidiaceae</taxon>
        <taxon>Botryobasidium</taxon>
    </lineage>
</organism>
<proteinExistence type="predicted"/>